<dbReference type="Gene3D" id="3.20.20.140">
    <property type="entry name" value="Metal-dependent hydrolases"/>
    <property type="match status" value="1"/>
</dbReference>
<dbReference type="SUPFAM" id="SSF51338">
    <property type="entry name" value="Composite domain of metallo-dependent hydrolases"/>
    <property type="match status" value="1"/>
</dbReference>
<dbReference type="InterPro" id="IPR013108">
    <property type="entry name" value="Amidohydro_3"/>
</dbReference>
<dbReference type="EMBL" id="BAAANS010000075">
    <property type="protein sequence ID" value="GAA2120786.1"/>
    <property type="molecule type" value="Genomic_DNA"/>
</dbReference>
<proteinExistence type="predicted"/>
<accession>A0ABN2Y415</accession>
<dbReference type="PANTHER" id="PTHR22642:SF2">
    <property type="entry name" value="PROTEIN LONG AFTER FAR-RED 3"/>
    <property type="match status" value="1"/>
</dbReference>
<dbReference type="InterPro" id="IPR011059">
    <property type="entry name" value="Metal-dep_hydrolase_composite"/>
</dbReference>
<keyword evidence="3" id="KW-1185">Reference proteome</keyword>
<dbReference type="Gene3D" id="2.30.40.10">
    <property type="entry name" value="Urease, subunit C, domain 1"/>
    <property type="match status" value="1"/>
</dbReference>
<evidence type="ECO:0000313" key="3">
    <source>
        <dbReference type="Proteomes" id="UP001500897"/>
    </source>
</evidence>
<dbReference type="RefSeq" id="WP_344558165.1">
    <property type="nucleotide sequence ID" value="NZ_BAAANS010000075.1"/>
</dbReference>
<dbReference type="InterPro" id="IPR033932">
    <property type="entry name" value="YtcJ-like"/>
</dbReference>
<protein>
    <submittedName>
        <fullName evidence="2">Amidohydrolase</fullName>
    </submittedName>
</protein>
<dbReference type="PANTHER" id="PTHR22642">
    <property type="entry name" value="IMIDAZOLONEPROPIONASE"/>
    <property type="match status" value="1"/>
</dbReference>
<organism evidence="2 3">
    <name type="scientific">Kitasatospora saccharophila</name>
    <dbReference type="NCBI Taxonomy" id="407973"/>
    <lineage>
        <taxon>Bacteria</taxon>
        <taxon>Bacillati</taxon>
        <taxon>Actinomycetota</taxon>
        <taxon>Actinomycetes</taxon>
        <taxon>Kitasatosporales</taxon>
        <taxon>Streptomycetaceae</taxon>
        <taxon>Kitasatospora</taxon>
    </lineage>
</organism>
<evidence type="ECO:0000313" key="2">
    <source>
        <dbReference type="EMBL" id="GAA2120786.1"/>
    </source>
</evidence>
<name>A0ABN2Y415_9ACTN</name>
<evidence type="ECO:0000259" key="1">
    <source>
        <dbReference type="Pfam" id="PF07969"/>
    </source>
</evidence>
<dbReference type="Gene3D" id="3.10.310.70">
    <property type="match status" value="1"/>
</dbReference>
<feature type="domain" description="Amidohydrolase 3" evidence="1">
    <location>
        <begin position="54"/>
        <end position="533"/>
    </location>
</feature>
<reference evidence="2 3" key="1">
    <citation type="journal article" date="2019" name="Int. J. Syst. Evol. Microbiol.">
        <title>The Global Catalogue of Microorganisms (GCM) 10K type strain sequencing project: providing services to taxonomists for standard genome sequencing and annotation.</title>
        <authorList>
            <consortium name="The Broad Institute Genomics Platform"/>
            <consortium name="The Broad Institute Genome Sequencing Center for Infectious Disease"/>
            <person name="Wu L."/>
            <person name="Ma J."/>
        </authorList>
    </citation>
    <scope>NUCLEOTIDE SEQUENCE [LARGE SCALE GENOMIC DNA]</scope>
    <source>
        <strain evidence="2 3">JCM 14559</strain>
    </source>
</reference>
<dbReference type="SUPFAM" id="SSF51556">
    <property type="entry name" value="Metallo-dependent hydrolases"/>
    <property type="match status" value="1"/>
</dbReference>
<dbReference type="InterPro" id="IPR032466">
    <property type="entry name" value="Metal_Hydrolase"/>
</dbReference>
<dbReference type="Proteomes" id="UP001500897">
    <property type="component" value="Unassembled WGS sequence"/>
</dbReference>
<comment type="caution">
    <text evidence="2">The sequence shown here is derived from an EMBL/GenBank/DDBJ whole genome shotgun (WGS) entry which is preliminary data.</text>
</comment>
<dbReference type="Pfam" id="PF07969">
    <property type="entry name" value="Amidohydro_3"/>
    <property type="match status" value="1"/>
</dbReference>
<gene>
    <name evidence="2" type="ORF">GCM10009759_69930</name>
</gene>
<sequence length="536" mass="56871">MSSSTTADTVLVGAQVHTLDPGRPTATAVVIKDGMIAAVGDEGDVREWRGAATQIIDLDGATLTPGLVDGHIHPVLGLDLVSGIDLSDCTDLGELRDRLATETRRLGRGEWVRGFGLDHNVFAGGPITRTLIDDVLQGAPAFLRLYDGHSALVSGAALQAAGIDGPRRFAQRSTVVCDDRGRPTGHLLEHAAMDLVLHVMPPADPAERRSRLLALLGEMAEAGLTGGHVMDAEGGALELLADMETTADLPMRLRLAPWCMPGATSEELDRLVREHGRGGRRWSLGAVKFFIDGTVEGGTAWLEHPDCHGGGTDSLWLDPDAYTRAVRHLAAAGVQTATHAIGDAGVRHVLDTLEGIDTLGVRHRVEHIETLPREEFARFAALGVAASMQPTHSAYTKADHTDEWSRRLGPDRADRAWSCRDAHDSGAALVLGSDWPIAHFDPREVLATARLRRLPSRPDAAPVAPEQALTARTALEGMTSQAALVAGESHLAGRIAPGYRADLTAFGVDPIAAPADELASAPIRLTMVAGTVTHHG</sequence>
<dbReference type="CDD" id="cd01300">
    <property type="entry name" value="YtcJ_like"/>
    <property type="match status" value="1"/>
</dbReference>